<keyword evidence="3" id="KW-0436">Ligase</keyword>
<dbReference type="EC" id="6.3.5.4" evidence="2"/>
<dbReference type="InterPro" id="IPR050795">
    <property type="entry name" value="Asn_Synthetase"/>
</dbReference>
<dbReference type="NCBIfam" id="TIGR01536">
    <property type="entry name" value="asn_synth_AEB"/>
    <property type="match status" value="1"/>
</dbReference>
<sequence>MCGIFSIVNNNFSKEQIMKNFDKGASRGPENSRTLFLNNEFKWDRPKQPPIFLGFHRLAINGVNDENSNQPFLIDDIYLICNGEIYNWKKLYSMMGLTGKSNSDCEVIIHLYKKYGIEQTLLMLDGVFAFVLIDNNINEIFISRDLYGVRPLFIRKFKKSWGFASELKQLIDFPDDNMDVKQFQPGTYSQYKYSEISNWSSTEYVFNEINANKRYRTNTPICNSSFSSLTIDDYCKQINESLTEAVRKRVNNTEREIACLLSGGLDSSLITALVKKMNPDKILTTWSIGLRGSEDLKYAKIVADHLGTAHHEIIISEEEFLSCFESVIYAIESYDTTTVRASIGNWLISSFIKENSNCKVVFNGDGSDEVCGGYMYFHCAPDSIHFDKECKKLLNEIHWFDVLRSDRSISSQGLEARTPFLDPNFVSTYMSIPADIRNHSKNNQCEKYLLRKAFDNGLLPKEVLWRTKEAFSDGVSSQEKPWFEVIQDFIKNNIFNNNEKLVFTQQKYYKHNTPKTLEQLHYRMVFETYFHKNVADIIPKFWMPNFVNATDASARTLDVYNTQLKKTEEKEESNCL</sequence>
<accession>A0A6C0M0A1</accession>
<dbReference type="GO" id="GO:0005829">
    <property type="term" value="C:cytosol"/>
    <property type="evidence" value="ECO:0007669"/>
    <property type="project" value="TreeGrafter"/>
</dbReference>
<dbReference type="InterPro" id="IPR029055">
    <property type="entry name" value="Ntn_hydrolases_N"/>
</dbReference>
<evidence type="ECO:0000256" key="2">
    <source>
        <dbReference type="ARBA" id="ARBA00012737"/>
    </source>
</evidence>
<evidence type="ECO:0000256" key="3">
    <source>
        <dbReference type="ARBA" id="ARBA00022598"/>
    </source>
</evidence>
<dbReference type="Gene3D" id="3.60.20.10">
    <property type="entry name" value="Glutamine Phosphoribosylpyrophosphate, subunit 1, domain 1"/>
    <property type="match status" value="1"/>
</dbReference>
<dbReference type="PROSITE" id="PS51278">
    <property type="entry name" value="GATASE_TYPE_2"/>
    <property type="match status" value="1"/>
</dbReference>
<dbReference type="GO" id="GO:0004066">
    <property type="term" value="F:asparagine synthase (glutamine-hydrolyzing) activity"/>
    <property type="evidence" value="ECO:0007669"/>
    <property type="project" value="UniProtKB-EC"/>
</dbReference>
<dbReference type="PANTHER" id="PTHR11772:SF23">
    <property type="entry name" value="ASPARAGINE SYNTHETASE [GLUTAMINE-HYDROLYZING]"/>
    <property type="match status" value="1"/>
</dbReference>
<dbReference type="CDD" id="cd01991">
    <property type="entry name" value="Asn_synthase_B_C"/>
    <property type="match status" value="1"/>
</dbReference>
<comment type="catalytic activity">
    <reaction evidence="9">
        <text>L-aspartate + L-glutamine + ATP + H2O = L-asparagine + L-glutamate + AMP + diphosphate + H(+)</text>
        <dbReference type="Rhea" id="RHEA:12228"/>
        <dbReference type="ChEBI" id="CHEBI:15377"/>
        <dbReference type="ChEBI" id="CHEBI:15378"/>
        <dbReference type="ChEBI" id="CHEBI:29985"/>
        <dbReference type="ChEBI" id="CHEBI:29991"/>
        <dbReference type="ChEBI" id="CHEBI:30616"/>
        <dbReference type="ChEBI" id="CHEBI:33019"/>
        <dbReference type="ChEBI" id="CHEBI:58048"/>
        <dbReference type="ChEBI" id="CHEBI:58359"/>
        <dbReference type="ChEBI" id="CHEBI:456215"/>
        <dbReference type="EC" id="6.3.5.4"/>
    </reaction>
</comment>
<dbReference type="SUPFAM" id="SSF56235">
    <property type="entry name" value="N-terminal nucleophile aminohydrolases (Ntn hydrolases)"/>
    <property type="match status" value="1"/>
</dbReference>
<evidence type="ECO:0000259" key="10">
    <source>
        <dbReference type="PROSITE" id="PS51278"/>
    </source>
</evidence>
<reference evidence="11" key="1">
    <citation type="journal article" date="2020" name="Nature">
        <title>Giant virus diversity and host interactions through global metagenomics.</title>
        <authorList>
            <person name="Schulz F."/>
            <person name="Roux S."/>
            <person name="Paez-Espino D."/>
            <person name="Jungbluth S."/>
            <person name="Walsh D.A."/>
            <person name="Denef V.J."/>
            <person name="McMahon K.D."/>
            <person name="Konstantinidis K.T."/>
            <person name="Eloe-Fadrosh E.A."/>
            <person name="Kyrpides N.C."/>
            <person name="Woyke T."/>
        </authorList>
    </citation>
    <scope>NUCLEOTIDE SEQUENCE</scope>
    <source>
        <strain evidence="11">GVMAG-S-1017745-26</strain>
    </source>
</reference>
<dbReference type="PANTHER" id="PTHR11772">
    <property type="entry name" value="ASPARAGINE SYNTHETASE"/>
    <property type="match status" value="1"/>
</dbReference>
<dbReference type="Gene3D" id="3.40.50.620">
    <property type="entry name" value="HUPs"/>
    <property type="match status" value="1"/>
</dbReference>
<keyword evidence="4" id="KW-0028">Amino-acid biosynthesis</keyword>
<comment type="pathway">
    <text evidence="1">Amino-acid biosynthesis; L-asparagine biosynthesis; L-asparagine from L-aspartate (L-Gln route): step 1/1.</text>
</comment>
<evidence type="ECO:0000256" key="4">
    <source>
        <dbReference type="ARBA" id="ARBA00022605"/>
    </source>
</evidence>
<dbReference type="InterPro" id="IPR006426">
    <property type="entry name" value="Asn_synth_AEB"/>
</dbReference>
<keyword evidence="6" id="KW-0067">ATP-binding</keyword>
<dbReference type="PIRSF" id="PIRSF001589">
    <property type="entry name" value="Asn_synthetase_glu-h"/>
    <property type="match status" value="1"/>
</dbReference>
<dbReference type="GO" id="GO:0006529">
    <property type="term" value="P:asparagine biosynthetic process"/>
    <property type="evidence" value="ECO:0007669"/>
    <property type="project" value="UniProtKB-KW"/>
</dbReference>
<protein>
    <recommendedName>
        <fullName evidence="2">asparagine synthase (glutamine-hydrolyzing)</fullName>
        <ecNumber evidence="2">6.3.5.4</ecNumber>
    </recommendedName>
    <alternativeName>
        <fullName evidence="8">Glutamine-dependent asparagine synthetase</fullName>
    </alternativeName>
</protein>
<feature type="domain" description="Glutamine amidotransferase type-2" evidence="10">
    <location>
        <begin position="2"/>
        <end position="194"/>
    </location>
</feature>
<evidence type="ECO:0000256" key="7">
    <source>
        <dbReference type="ARBA" id="ARBA00022888"/>
    </source>
</evidence>
<proteinExistence type="predicted"/>
<dbReference type="Pfam" id="PF13537">
    <property type="entry name" value="GATase_7"/>
    <property type="match status" value="1"/>
</dbReference>
<name>A0A6C0M0A1_9ZZZZ</name>
<dbReference type="InterPro" id="IPR014729">
    <property type="entry name" value="Rossmann-like_a/b/a_fold"/>
</dbReference>
<evidence type="ECO:0000313" key="11">
    <source>
        <dbReference type="EMBL" id="QHU35254.1"/>
    </source>
</evidence>
<dbReference type="InterPro" id="IPR001962">
    <property type="entry name" value="Asn_synthase"/>
</dbReference>
<organism evidence="11">
    <name type="scientific">viral metagenome</name>
    <dbReference type="NCBI Taxonomy" id="1070528"/>
    <lineage>
        <taxon>unclassified sequences</taxon>
        <taxon>metagenomes</taxon>
        <taxon>organismal metagenomes</taxon>
    </lineage>
</organism>
<evidence type="ECO:0000256" key="6">
    <source>
        <dbReference type="ARBA" id="ARBA00022840"/>
    </source>
</evidence>
<evidence type="ECO:0000256" key="8">
    <source>
        <dbReference type="ARBA" id="ARBA00030234"/>
    </source>
</evidence>
<keyword evidence="7" id="KW-0061">Asparagine biosynthesis</keyword>
<evidence type="ECO:0000256" key="5">
    <source>
        <dbReference type="ARBA" id="ARBA00022741"/>
    </source>
</evidence>
<dbReference type="AlphaFoldDB" id="A0A6C0M0A1"/>
<evidence type="ECO:0000256" key="1">
    <source>
        <dbReference type="ARBA" id="ARBA00005187"/>
    </source>
</evidence>
<dbReference type="EMBL" id="MN740585">
    <property type="protein sequence ID" value="QHU35254.1"/>
    <property type="molecule type" value="Genomic_DNA"/>
</dbReference>
<dbReference type="GO" id="GO:0005524">
    <property type="term" value="F:ATP binding"/>
    <property type="evidence" value="ECO:0007669"/>
    <property type="project" value="UniProtKB-KW"/>
</dbReference>
<evidence type="ECO:0000256" key="9">
    <source>
        <dbReference type="ARBA" id="ARBA00048741"/>
    </source>
</evidence>
<dbReference type="InterPro" id="IPR017932">
    <property type="entry name" value="GATase_2_dom"/>
</dbReference>
<dbReference type="Pfam" id="PF00733">
    <property type="entry name" value="Asn_synthase"/>
    <property type="match status" value="2"/>
</dbReference>
<keyword evidence="5" id="KW-0547">Nucleotide-binding</keyword>
<dbReference type="SUPFAM" id="SSF52402">
    <property type="entry name" value="Adenine nucleotide alpha hydrolases-like"/>
    <property type="match status" value="1"/>
</dbReference>